<name>A0A1E3IPA9_9TREE</name>
<dbReference type="Proteomes" id="UP000094043">
    <property type="component" value="Chromosome 3"/>
</dbReference>
<accession>A0A1E3IPA9</accession>
<dbReference type="EMBL" id="CP143786">
    <property type="protein sequence ID" value="WVN87968.1"/>
    <property type="molecule type" value="Genomic_DNA"/>
</dbReference>
<dbReference type="AlphaFoldDB" id="A0A1E3IPA9"/>
<dbReference type="InterPro" id="IPR019328">
    <property type="entry name" value="PIGH-H_dom"/>
</dbReference>
<dbReference type="OrthoDB" id="6256716at2759"/>
<dbReference type="GO" id="GO:0000506">
    <property type="term" value="C:glycosylphosphatidylinositol-N-acetylglucosaminyltransferase (GPI-GnT) complex"/>
    <property type="evidence" value="ECO:0007669"/>
    <property type="project" value="InterPro"/>
</dbReference>
<dbReference type="VEuPathDB" id="FungiDB:L203_01559"/>
<reference evidence="4" key="2">
    <citation type="journal article" date="2022" name="Elife">
        <title>Obligate sexual reproduction of a homothallic fungus closely related to the Cryptococcus pathogenic species complex.</title>
        <authorList>
            <person name="Passer A.R."/>
            <person name="Clancey S.A."/>
            <person name="Shea T."/>
            <person name="David-Palma M."/>
            <person name="Averette A.F."/>
            <person name="Boekhout T."/>
            <person name="Porcel B.M."/>
            <person name="Nowrousian M."/>
            <person name="Cuomo C.A."/>
            <person name="Sun S."/>
            <person name="Heitman J."/>
            <person name="Coelho M.A."/>
        </authorList>
    </citation>
    <scope>NUCLEOTIDE SEQUENCE</scope>
    <source>
        <strain evidence="4">CBS 7841</strain>
    </source>
</reference>
<evidence type="ECO:0000259" key="3">
    <source>
        <dbReference type="Pfam" id="PF10181"/>
    </source>
</evidence>
<comment type="similarity">
    <text evidence="2">Belongs to the PIGH family.</text>
</comment>
<proteinExistence type="inferred from homology"/>
<gene>
    <name evidence="4" type="ORF">L203_103165</name>
</gene>
<sequence length="232" mass="26774">MTTQKKWQSTTTLLPKHSQLRLLTTYITHEPDGPKYTEYRVYNYRHLASGNIKRGDGWGLVELLVAAVLLGLAYKWKVWDVLREMTTGQVCFLDVGHIKLAVYNALLLWSLWIRCNTVLYESVIPIPNMGIQLSTTRGIPIPFTNHTAKHSCTGVPLSTSRVFIPFSEISTIILHQGLTRFRVQYYLAIVRKRGERISVALDEIRPPFDVLHEIYLRTREVLCEEHEDTSYD</sequence>
<reference evidence="4" key="1">
    <citation type="submission" date="2016-06" db="EMBL/GenBank/DDBJ databases">
        <authorList>
            <person name="Cuomo C."/>
            <person name="Litvintseva A."/>
            <person name="Heitman J."/>
            <person name="Chen Y."/>
            <person name="Sun S."/>
            <person name="Springer D."/>
            <person name="Dromer F."/>
            <person name="Young S."/>
            <person name="Zeng Q."/>
            <person name="Chapman S."/>
            <person name="Gujja S."/>
            <person name="Saif S."/>
            <person name="Birren B."/>
        </authorList>
    </citation>
    <scope>NUCLEOTIDE SEQUENCE</scope>
    <source>
        <strain evidence="4">CBS 7841</strain>
    </source>
</reference>
<dbReference type="Pfam" id="PF10181">
    <property type="entry name" value="PIG-H"/>
    <property type="match status" value="1"/>
</dbReference>
<evidence type="ECO:0000256" key="2">
    <source>
        <dbReference type="ARBA" id="ARBA00009610"/>
    </source>
</evidence>
<dbReference type="KEGG" id="cdep:91087376"/>
<dbReference type="PANTHER" id="PTHR15231">
    <property type="entry name" value="PHOSPHATIDYLINOSITOL N-ACETYLGLUCOSAMINYLTRANSFERASE SUBUNIT H"/>
    <property type="match status" value="1"/>
</dbReference>
<reference evidence="4" key="3">
    <citation type="submission" date="2024-01" db="EMBL/GenBank/DDBJ databases">
        <authorList>
            <person name="Coelho M.A."/>
            <person name="David-Palma M."/>
            <person name="Shea T."/>
            <person name="Sun S."/>
            <person name="Cuomo C.A."/>
            <person name="Heitman J."/>
        </authorList>
    </citation>
    <scope>NUCLEOTIDE SEQUENCE</scope>
    <source>
        <strain evidence="4">CBS 7841</strain>
    </source>
</reference>
<evidence type="ECO:0000313" key="5">
    <source>
        <dbReference type="Proteomes" id="UP000094043"/>
    </source>
</evidence>
<protein>
    <recommendedName>
        <fullName evidence="3">Phosphatidylinositol N-acetylglucosaminyltransferase subunit H conserved domain-containing protein</fullName>
    </recommendedName>
</protein>
<evidence type="ECO:0000256" key="1">
    <source>
        <dbReference type="ARBA" id="ARBA00004687"/>
    </source>
</evidence>
<feature type="domain" description="Phosphatidylinositol N-acetylglucosaminyltransferase subunit H conserved" evidence="3">
    <location>
        <begin position="122"/>
        <end position="197"/>
    </location>
</feature>
<evidence type="ECO:0000313" key="4">
    <source>
        <dbReference type="EMBL" id="WVN87968.1"/>
    </source>
</evidence>
<dbReference type="PANTHER" id="PTHR15231:SF1">
    <property type="entry name" value="PHOSPHATIDYLINOSITOL N-ACETYLGLUCOSAMINYLTRANSFERASE SUBUNIT H"/>
    <property type="match status" value="1"/>
</dbReference>
<organism evidence="4 5">
    <name type="scientific">Cryptococcus depauperatus CBS 7841</name>
    <dbReference type="NCBI Taxonomy" id="1295531"/>
    <lineage>
        <taxon>Eukaryota</taxon>
        <taxon>Fungi</taxon>
        <taxon>Dikarya</taxon>
        <taxon>Basidiomycota</taxon>
        <taxon>Agaricomycotina</taxon>
        <taxon>Tremellomycetes</taxon>
        <taxon>Tremellales</taxon>
        <taxon>Cryptococcaceae</taxon>
        <taxon>Cryptococcus</taxon>
    </lineage>
</organism>
<dbReference type="GeneID" id="91087376"/>
<dbReference type="RefSeq" id="XP_066068668.1">
    <property type="nucleotide sequence ID" value="XM_066212571.1"/>
</dbReference>
<keyword evidence="5" id="KW-1185">Reference proteome</keyword>
<comment type="pathway">
    <text evidence="1">Glycolipid biosynthesis; glycosylphosphatidylinositol-anchor biosynthesis.</text>
</comment>
<dbReference type="InterPro" id="IPR044215">
    <property type="entry name" value="PIG-H"/>
</dbReference>
<dbReference type="GO" id="GO:0006506">
    <property type="term" value="P:GPI anchor biosynthetic process"/>
    <property type="evidence" value="ECO:0007669"/>
    <property type="project" value="UniProtKB-UniPathway"/>
</dbReference>